<feature type="region of interest" description="Disordered" evidence="1">
    <location>
        <begin position="1"/>
        <end position="22"/>
    </location>
</feature>
<keyword evidence="3" id="KW-1185">Reference proteome</keyword>
<gene>
    <name evidence="2" type="ORF">CSSPTR1EN2_LOCUS16478</name>
</gene>
<dbReference type="EMBL" id="OZ019896">
    <property type="protein sequence ID" value="CAK9222859.1"/>
    <property type="molecule type" value="Genomic_DNA"/>
</dbReference>
<sequence>MEVLEAVKEVSSSPKRARGSRDGLIDVGEQQYVVGPSSKKLRVEGAALSSATPNGVFEFDDLELRGADADDDDENVMISCSSGDEGSCVLNHSSDQLIGCMSGDEYSTEELILGAEEYDDVQAESLIFRGHELHPGGSRESSTVIGKEDDAAARVLRSLEEELGVSPSECDDYTSTSTLSSMASSSGMAQEALVEAALSSWGEEIWNSTTGFNIISGEISVAATVGCSSGSSTTESAAPPGCQGFGDQLCTLSSALETPVDGAAQVDIGFLSEASDDELGIPPSPHYNTDRRYFHQEEEEAGAAAAKEACEANMSALSEVVADLVAHGDHHQATTIDAAATGHELGGADQSQLHHETFSWALQAERTDEEYPEFDDIAPVEDTDWLMPLGSNLDFLLDFSTGYVPAVTT</sequence>
<proteinExistence type="predicted"/>
<evidence type="ECO:0000256" key="1">
    <source>
        <dbReference type="SAM" id="MobiDB-lite"/>
    </source>
</evidence>
<dbReference type="Proteomes" id="UP001497512">
    <property type="component" value="Chromosome 4"/>
</dbReference>
<reference evidence="2" key="1">
    <citation type="submission" date="2024-02" db="EMBL/GenBank/DDBJ databases">
        <authorList>
            <consortium name="ELIXIR-Norway"/>
            <consortium name="Elixir Norway"/>
        </authorList>
    </citation>
    <scope>NUCLEOTIDE SEQUENCE</scope>
</reference>
<organism evidence="2 3">
    <name type="scientific">Sphagnum troendelagicum</name>
    <dbReference type="NCBI Taxonomy" id="128251"/>
    <lineage>
        <taxon>Eukaryota</taxon>
        <taxon>Viridiplantae</taxon>
        <taxon>Streptophyta</taxon>
        <taxon>Embryophyta</taxon>
        <taxon>Bryophyta</taxon>
        <taxon>Sphagnophytina</taxon>
        <taxon>Sphagnopsida</taxon>
        <taxon>Sphagnales</taxon>
        <taxon>Sphagnaceae</taxon>
        <taxon>Sphagnum</taxon>
    </lineage>
</organism>
<name>A0ABP0UJ23_9BRYO</name>
<accession>A0ABP0UJ23</accession>
<protein>
    <submittedName>
        <fullName evidence="2">Uncharacterized protein</fullName>
    </submittedName>
</protein>
<evidence type="ECO:0000313" key="3">
    <source>
        <dbReference type="Proteomes" id="UP001497512"/>
    </source>
</evidence>
<evidence type="ECO:0000313" key="2">
    <source>
        <dbReference type="EMBL" id="CAK9222859.1"/>
    </source>
</evidence>